<protein>
    <submittedName>
        <fullName evidence="2">Uncharacterized protein</fullName>
    </submittedName>
</protein>
<feature type="region of interest" description="Disordered" evidence="1">
    <location>
        <begin position="84"/>
        <end position="107"/>
    </location>
</feature>
<name>A0A7C9D7I2_OPUST</name>
<reference evidence="2" key="2">
    <citation type="submission" date="2020-07" db="EMBL/GenBank/DDBJ databases">
        <authorList>
            <person name="Vera ALvarez R."/>
            <person name="Arias-Moreno D.M."/>
            <person name="Jimenez-Jacinto V."/>
            <person name="Jimenez-Bremont J.F."/>
            <person name="Swaminathan K."/>
            <person name="Moose S.P."/>
            <person name="Guerrero-Gonzalez M.L."/>
            <person name="Marino-Ramirez L."/>
            <person name="Landsman D."/>
            <person name="Rodriguez-Kessler M."/>
            <person name="Delgado-Sanchez P."/>
        </authorList>
    </citation>
    <scope>NUCLEOTIDE SEQUENCE</scope>
    <source>
        <tissue evidence="2">Cladode</tissue>
    </source>
</reference>
<dbReference type="EMBL" id="GISG01097258">
    <property type="protein sequence ID" value="MBA4635861.1"/>
    <property type="molecule type" value="Transcribed_RNA"/>
</dbReference>
<sequence length="107" mass="11576">MRCGVRRSRNIAGNLLSEGGRPTDSNVPAFRRNSNAPSCSSVLTKVKTTCIQDKNQPVCALPASHNFSILASDVLQEGPLAIYQSQHSDSAESKTNSTMNDNGRIRE</sequence>
<feature type="compositionally biased region" description="Polar residues" evidence="1">
    <location>
        <begin position="84"/>
        <end position="101"/>
    </location>
</feature>
<feature type="region of interest" description="Disordered" evidence="1">
    <location>
        <begin position="1"/>
        <end position="32"/>
    </location>
</feature>
<evidence type="ECO:0000256" key="1">
    <source>
        <dbReference type="SAM" id="MobiDB-lite"/>
    </source>
</evidence>
<organism evidence="2">
    <name type="scientific">Opuntia streptacantha</name>
    <name type="common">Prickly pear cactus</name>
    <name type="synonym">Opuntia cardona</name>
    <dbReference type="NCBI Taxonomy" id="393608"/>
    <lineage>
        <taxon>Eukaryota</taxon>
        <taxon>Viridiplantae</taxon>
        <taxon>Streptophyta</taxon>
        <taxon>Embryophyta</taxon>
        <taxon>Tracheophyta</taxon>
        <taxon>Spermatophyta</taxon>
        <taxon>Magnoliopsida</taxon>
        <taxon>eudicotyledons</taxon>
        <taxon>Gunneridae</taxon>
        <taxon>Pentapetalae</taxon>
        <taxon>Caryophyllales</taxon>
        <taxon>Cactineae</taxon>
        <taxon>Cactaceae</taxon>
        <taxon>Opuntioideae</taxon>
        <taxon>Opuntia</taxon>
    </lineage>
</organism>
<proteinExistence type="predicted"/>
<reference evidence="2" key="1">
    <citation type="journal article" date="2013" name="J. Plant Res.">
        <title>Effect of fungi and light on seed germination of three Opuntia species from semiarid lands of central Mexico.</title>
        <authorList>
            <person name="Delgado-Sanchez P."/>
            <person name="Jimenez-Bremont J.F."/>
            <person name="Guerrero-Gonzalez Mde L."/>
            <person name="Flores J."/>
        </authorList>
    </citation>
    <scope>NUCLEOTIDE SEQUENCE</scope>
    <source>
        <tissue evidence="2">Cladode</tissue>
    </source>
</reference>
<dbReference type="AlphaFoldDB" id="A0A7C9D7I2"/>
<accession>A0A7C9D7I2</accession>
<evidence type="ECO:0000313" key="2">
    <source>
        <dbReference type="EMBL" id="MBA4635861.1"/>
    </source>
</evidence>